<feature type="non-terminal residue" evidence="7">
    <location>
        <position position="1"/>
    </location>
</feature>
<protein>
    <submittedName>
        <fullName evidence="7">Transcriptional regulator WAR1</fullName>
    </submittedName>
</protein>
<feature type="region of interest" description="Disordered" evidence="6">
    <location>
        <begin position="1"/>
        <end position="23"/>
    </location>
</feature>
<keyword evidence="2" id="KW-0805">Transcription regulation</keyword>
<comment type="subcellular location">
    <subcellularLocation>
        <location evidence="1">Nucleus</location>
    </subcellularLocation>
</comment>
<reference evidence="7 8" key="1">
    <citation type="submission" date="2018-05" db="EMBL/GenBank/DDBJ databases">
        <title>Whole genome sequencing for identification of molecular markers to develop diagnostic detection tools for the regulated plant pathogen Lachnellula willkommii.</title>
        <authorList>
            <person name="Giroux E."/>
            <person name="Bilodeau G."/>
        </authorList>
    </citation>
    <scope>NUCLEOTIDE SEQUENCE [LARGE SCALE GENOMIC DNA]</scope>
    <source>
        <strain evidence="7 8">CBS 625.97</strain>
    </source>
</reference>
<dbReference type="EMBL" id="QGMG01000089">
    <property type="protein sequence ID" value="TVY57498.1"/>
    <property type="molecule type" value="Genomic_DNA"/>
</dbReference>
<dbReference type="CDD" id="cd12148">
    <property type="entry name" value="fungal_TF_MHR"/>
    <property type="match status" value="1"/>
</dbReference>
<keyword evidence="5" id="KW-0539">Nucleus</keyword>
<gene>
    <name evidence="7" type="primary">WAR1_1</name>
    <name evidence="7" type="ORF">LCER1_G001840</name>
</gene>
<evidence type="ECO:0000256" key="4">
    <source>
        <dbReference type="ARBA" id="ARBA00023163"/>
    </source>
</evidence>
<feature type="region of interest" description="Disordered" evidence="6">
    <location>
        <begin position="44"/>
        <end position="76"/>
    </location>
</feature>
<dbReference type="Proteomes" id="UP000481288">
    <property type="component" value="Unassembled WGS sequence"/>
</dbReference>
<evidence type="ECO:0000313" key="8">
    <source>
        <dbReference type="Proteomes" id="UP000481288"/>
    </source>
</evidence>
<evidence type="ECO:0000256" key="6">
    <source>
        <dbReference type="SAM" id="MobiDB-lite"/>
    </source>
</evidence>
<dbReference type="GO" id="GO:0000976">
    <property type="term" value="F:transcription cis-regulatory region binding"/>
    <property type="evidence" value="ECO:0007669"/>
    <property type="project" value="TreeGrafter"/>
</dbReference>
<evidence type="ECO:0000256" key="1">
    <source>
        <dbReference type="ARBA" id="ARBA00004123"/>
    </source>
</evidence>
<keyword evidence="8" id="KW-1185">Reference proteome</keyword>
<evidence type="ECO:0000256" key="5">
    <source>
        <dbReference type="ARBA" id="ARBA00023242"/>
    </source>
</evidence>
<evidence type="ECO:0000313" key="7">
    <source>
        <dbReference type="EMBL" id="TVY57498.1"/>
    </source>
</evidence>
<organism evidence="7 8">
    <name type="scientific">Lachnellula cervina</name>
    <dbReference type="NCBI Taxonomy" id="1316786"/>
    <lineage>
        <taxon>Eukaryota</taxon>
        <taxon>Fungi</taxon>
        <taxon>Dikarya</taxon>
        <taxon>Ascomycota</taxon>
        <taxon>Pezizomycotina</taxon>
        <taxon>Leotiomycetes</taxon>
        <taxon>Helotiales</taxon>
        <taxon>Lachnaceae</taxon>
        <taxon>Lachnellula</taxon>
    </lineage>
</organism>
<dbReference type="GO" id="GO:0000981">
    <property type="term" value="F:DNA-binding transcription factor activity, RNA polymerase II-specific"/>
    <property type="evidence" value="ECO:0007669"/>
    <property type="project" value="TreeGrafter"/>
</dbReference>
<dbReference type="InterPro" id="IPR051089">
    <property type="entry name" value="prtT"/>
</dbReference>
<dbReference type="OrthoDB" id="5226580at2759"/>
<sequence>NCARAKAKCNPQGDGTGSQCSSNTAQLEEKIESLVNLLAATHGAVVKSDESSPTRNSDQDQSVQSTPPDSHIPPASLQFNLEAPVPDRGSWATPTQSQLPAHDVSAMLGSGCITNVASRPAPQPSTGYVPLTYNTIQDEEHLLRVYKEQFAIRFPFIVLPPHATSSELRTQKPFLHRAIMLVASNRKRMQQVEMAKQLAMDIAGALILRGDRSLDMLQALVTYNAWSYFYSPTVPQAQSTAMFQLSFALIFDLGLNRPVVSIEGPEGLVDPSRNTAEINPKEAKRTLDERRAYISSYILTSCVALYVKKTDGLQYSPYMDYNCKVLEETAACDSDLLLVAMARLQTISESFYKNVLNKTRDSIKTPAWMYTRSMRTELHNLWMSFSPELRQNPFLIMNYHSTENFLYEPALQQSPIAVGFVKDEPHRLDMLHSCLTSSKALLDLFLTQPLSVYYALTSIELSHLGQSMATIFKLSMIDEPGWDLTYVRKTINPRDYFDRMINNFDQVGTIIDQSQPEPCRNSFATGCANAMRKIRGVYEAKIAAETAQTTSQEQTNSLALDGMLNGDQMIDWMDDVYWQDLLNDGNFMQ</sequence>
<keyword evidence="3" id="KW-0238">DNA-binding</keyword>
<name>A0A7D8UWR8_9HELO</name>
<accession>A0A7D8UWR8</accession>
<proteinExistence type="predicted"/>
<comment type="caution">
    <text evidence="7">The sequence shown here is derived from an EMBL/GenBank/DDBJ whole genome shotgun (WGS) entry which is preliminary data.</text>
</comment>
<keyword evidence="4" id="KW-0804">Transcription</keyword>
<evidence type="ECO:0000256" key="3">
    <source>
        <dbReference type="ARBA" id="ARBA00023125"/>
    </source>
</evidence>
<dbReference type="GO" id="GO:0005634">
    <property type="term" value="C:nucleus"/>
    <property type="evidence" value="ECO:0007669"/>
    <property type="project" value="UniProtKB-SubCell"/>
</dbReference>
<dbReference type="PANTHER" id="PTHR31845:SF32">
    <property type="entry name" value="MISCELLANEOUS ZN(II)2CYS6 TRANSCRIPTION FACTOR (EUROFUNG)-RELATED"/>
    <property type="match status" value="1"/>
</dbReference>
<evidence type="ECO:0000256" key="2">
    <source>
        <dbReference type="ARBA" id="ARBA00023015"/>
    </source>
</evidence>
<feature type="compositionally biased region" description="Polar residues" evidence="6">
    <location>
        <begin position="53"/>
        <end position="68"/>
    </location>
</feature>
<dbReference type="PANTHER" id="PTHR31845">
    <property type="entry name" value="FINGER DOMAIN PROTEIN, PUTATIVE-RELATED"/>
    <property type="match status" value="1"/>
</dbReference>
<dbReference type="AlphaFoldDB" id="A0A7D8UWR8"/>